<dbReference type="AlphaFoldDB" id="A0A3S8RWY1"/>
<keyword evidence="2" id="KW-1185">Reference proteome</keyword>
<evidence type="ECO:0000313" key="2">
    <source>
        <dbReference type="Proteomes" id="UP000273145"/>
    </source>
</evidence>
<dbReference type="KEGG" id="plen:EIM92_17225"/>
<dbReference type="RefSeq" id="WP_125083733.1">
    <property type="nucleotide sequence ID" value="NZ_CP034248.1"/>
</dbReference>
<evidence type="ECO:0000313" key="1">
    <source>
        <dbReference type="EMBL" id="AZK47675.1"/>
    </source>
</evidence>
<proteinExistence type="predicted"/>
<dbReference type="Proteomes" id="UP000273145">
    <property type="component" value="Chromosome"/>
</dbReference>
<dbReference type="OrthoDB" id="9135566at2"/>
<protein>
    <submittedName>
        <fullName evidence="1">Uncharacterized protein</fullName>
    </submittedName>
</protein>
<reference evidence="1 2" key="1">
    <citation type="submission" date="2018-11" db="EMBL/GenBank/DDBJ databases">
        <title>Genome sequencing of Paenibacillus lentus DSM25539(T).</title>
        <authorList>
            <person name="Kook J.-K."/>
            <person name="Park S.-N."/>
            <person name="Lim Y.K."/>
        </authorList>
    </citation>
    <scope>NUCLEOTIDE SEQUENCE [LARGE SCALE GENOMIC DNA]</scope>
    <source>
        <strain evidence="1 2">DSM 25539</strain>
    </source>
</reference>
<dbReference type="EMBL" id="CP034248">
    <property type="protein sequence ID" value="AZK47675.1"/>
    <property type="molecule type" value="Genomic_DNA"/>
</dbReference>
<sequence>MTLIRNFRHRSTFVSKGLDLLAMKEIEVGREKQVNFRRGYYINYKGQMIGIVATPKGPLFFCNGDNYLLVDNFSFQLLHDGKKNTFLFTWEGAIKQKIIYTRMLYRKEDQWVDDMVQDFFAWLVAAVKRKKFYSFYTLNENELQDDDVIMLKLAQ</sequence>
<gene>
    <name evidence="1" type="ORF">EIM92_17225</name>
</gene>
<name>A0A3S8RWY1_9BACL</name>
<organism evidence="1 2">
    <name type="scientific">Paenibacillus lentus</name>
    <dbReference type="NCBI Taxonomy" id="1338368"/>
    <lineage>
        <taxon>Bacteria</taxon>
        <taxon>Bacillati</taxon>
        <taxon>Bacillota</taxon>
        <taxon>Bacilli</taxon>
        <taxon>Bacillales</taxon>
        <taxon>Paenibacillaceae</taxon>
        <taxon>Paenibacillus</taxon>
    </lineage>
</organism>
<accession>A0A3S8RWY1</accession>